<feature type="signal peptide" evidence="1">
    <location>
        <begin position="1"/>
        <end position="20"/>
    </location>
</feature>
<evidence type="ECO:0000256" key="1">
    <source>
        <dbReference type="SAM" id="SignalP"/>
    </source>
</evidence>
<proteinExistence type="predicted"/>
<keyword evidence="1" id="KW-0732">Signal</keyword>
<gene>
    <name evidence="2" type="ORF">EV668_0715</name>
</gene>
<dbReference type="PROSITE" id="PS51257">
    <property type="entry name" value="PROKAR_LIPOPROTEIN"/>
    <property type="match status" value="1"/>
</dbReference>
<evidence type="ECO:0000313" key="2">
    <source>
        <dbReference type="EMBL" id="TDR93454.1"/>
    </source>
</evidence>
<accession>A0A4R7C4M0</accession>
<organism evidence="2 3">
    <name type="scientific">Enterovirga rhinocerotis</name>
    <dbReference type="NCBI Taxonomy" id="1339210"/>
    <lineage>
        <taxon>Bacteria</taxon>
        <taxon>Pseudomonadati</taxon>
        <taxon>Pseudomonadota</taxon>
        <taxon>Alphaproteobacteria</taxon>
        <taxon>Hyphomicrobiales</taxon>
        <taxon>Methylobacteriaceae</taxon>
        <taxon>Enterovirga</taxon>
    </lineage>
</organism>
<feature type="chain" id="PRO_5020768123" description="Lipoprotein" evidence="1">
    <location>
        <begin position="21"/>
        <end position="198"/>
    </location>
</feature>
<dbReference type="EMBL" id="SNZR01000011">
    <property type="protein sequence ID" value="TDR93454.1"/>
    <property type="molecule type" value="Genomic_DNA"/>
</dbReference>
<protein>
    <recommendedName>
        <fullName evidence="4">Lipoprotein</fullName>
    </recommendedName>
</protein>
<reference evidence="2 3" key="1">
    <citation type="submission" date="2019-03" db="EMBL/GenBank/DDBJ databases">
        <title>Genomic Encyclopedia of Type Strains, Phase IV (KMG-IV): sequencing the most valuable type-strain genomes for metagenomic binning, comparative biology and taxonomic classification.</title>
        <authorList>
            <person name="Goeker M."/>
        </authorList>
    </citation>
    <scope>NUCLEOTIDE SEQUENCE [LARGE SCALE GENOMIC DNA]</scope>
    <source>
        <strain evidence="2 3">DSM 25903</strain>
    </source>
</reference>
<evidence type="ECO:0008006" key="4">
    <source>
        <dbReference type="Google" id="ProtNLM"/>
    </source>
</evidence>
<evidence type="ECO:0000313" key="3">
    <source>
        <dbReference type="Proteomes" id="UP000295122"/>
    </source>
</evidence>
<sequence length="198" mass="20216">MRSIVLCLVALALAGCQTMANRLSPAEVAGFRLAQLDVVPPPAAAIRWYDGEVVYAASKGVGMLEASSAAATPEGQAYLQHAVAGKVRAAFQRELGGSLTGTRPVRVQVRMQSVTMIPALQRALIGGGEHAIVADITVLDAKTGAVLSTYPSFKAGSTAGGGVVGLAVDATITGAPIDRVVSNLASGYRAWLMNPGAS</sequence>
<dbReference type="Proteomes" id="UP000295122">
    <property type="component" value="Unassembled WGS sequence"/>
</dbReference>
<name>A0A4R7C4M0_9HYPH</name>
<dbReference type="Pfam" id="PF20569">
    <property type="entry name" value="DUF6778"/>
    <property type="match status" value="1"/>
</dbReference>
<keyword evidence="3" id="KW-1185">Reference proteome</keyword>
<dbReference type="RefSeq" id="WP_166652320.1">
    <property type="nucleotide sequence ID" value="NZ_SNZR01000011.1"/>
</dbReference>
<dbReference type="AlphaFoldDB" id="A0A4R7C4M0"/>
<comment type="caution">
    <text evidence="2">The sequence shown here is derived from an EMBL/GenBank/DDBJ whole genome shotgun (WGS) entry which is preliminary data.</text>
</comment>
<dbReference type="InterPro" id="IPR046705">
    <property type="entry name" value="DUF6778"/>
</dbReference>